<dbReference type="PANTHER" id="PTHR40266:SF2">
    <property type="entry name" value="TOXIN HIGB-1"/>
    <property type="match status" value="1"/>
</dbReference>
<sequence length="92" mass="10632">MIETISHKGLSLLFAFDNPSKLSPHLVERIREILSVLDAAEGIEQLDIPGYRLHKLSGEFKGYYSVRVNANYRIIFRFINGNAFDVDYIDYH</sequence>
<dbReference type="Proteomes" id="UP001264980">
    <property type="component" value="Unassembled WGS sequence"/>
</dbReference>
<dbReference type="RefSeq" id="WP_309986797.1">
    <property type="nucleotide sequence ID" value="NZ_JAVDTI010000004.1"/>
</dbReference>
<dbReference type="InterPro" id="IPR035093">
    <property type="entry name" value="RelE/ParE_toxin_dom_sf"/>
</dbReference>
<name>A0ABU1R263_9BACT</name>
<accession>A0ABU1R263</accession>
<proteinExistence type="predicted"/>
<evidence type="ECO:0000313" key="2">
    <source>
        <dbReference type="Proteomes" id="UP001264980"/>
    </source>
</evidence>
<organism evidence="1 2">
    <name type="scientific">Dyadobacter fermentans</name>
    <dbReference type="NCBI Taxonomy" id="94254"/>
    <lineage>
        <taxon>Bacteria</taxon>
        <taxon>Pseudomonadati</taxon>
        <taxon>Bacteroidota</taxon>
        <taxon>Cytophagia</taxon>
        <taxon>Cytophagales</taxon>
        <taxon>Spirosomataceae</taxon>
        <taxon>Dyadobacter</taxon>
    </lineage>
</organism>
<keyword evidence="2" id="KW-1185">Reference proteome</keyword>
<protein>
    <submittedName>
        <fullName evidence="1">Proteic killer suppression protein</fullName>
    </submittedName>
</protein>
<dbReference type="SUPFAM" id="SSF143011">
    <property type="entry name" value="RelE-like"/>
    <property type="match status" value="1"/>
</dbReference>
<evidence type="ECO:0000313" key="1">
    <source>
        <dbReference type="EMBL" id="MDR6807024.1"/>
    </source>
</evidence>
<dbReference type="InterPro" id="IPR007711">
    <property type="entry name" value="HigB-1"/>
</dbReference>
<reference evidence="1 2" key="1">
    <citation type="submission" date="2023-07" db="EMBL/GenBank/DDBJ databases">
        <title>Sorghum-associated microbial communities from plants grown in Nebraska, USA.</title>
        <authorList>
            <person name="Schachtman D."/>
        </authorList>
    </citation>
    <scope>NUCLEOTIDE SEQUENCE [LARGE SCALE GENOMIC DNA]</scope>
    <source>
        <strain evidence="1 2">BE57</strain>
    </source>
</reference>
<comment type="caution">
    <text evidence="1">The sequence shown here is derived from an EMBL/GenBank/DDBJ whole genome shotgun (WGS) entry which is preliminary data.</text>
</comment>
<dbReference type="EMBL" id="JAVDTI010000004">
    <property type="protein sequence ID" value="MDR6807024.1"/>
    <property type="molecule type" value="Genomic_DNA"/>
</dbReference>
<dbReference type="Gene3D" id="3.30.2310.20">
    <property type="entry name" value="RelE-like"/>
    <property type="match status" value="1"/>
</dbReference>
<dbReference type="PANTHER" id="PTHR40266">
    <property type="entry name" value="TOXIN HIGB-1"/>
    <property type="match status" value="1"/>
</dbReference>
<gene>
    <name evidence="1" type="ORF">J2W84_004075</name>
</gene>
<dbReference type="Pfam" id="PF05015">
    <property type="entry name" value="HigB-like_toxin"/>
    <property type="match status" value="1"/>
</dbReference>